<evidence type="ECO:0000256" key="6">
    <source>
        <dbReference type="ARBA" id="ARBA00022989"/>
    </source>
</evidence>
<evidence type="ECO:0000313" key="11">
    <source>
        <dbReference type="Proteomes" id="UP000183649"/>
    </source>
</evidence>
<dbReference type="InterPro" id="IPR007272">
    <property type="entry name" value="Sulf_transp_TsuA/YedE"/>
</dbReference>
<keyword evidence="7 9" id="KW-0472">Membrane</keyword>
<dbReference type="RefSeq" id="WP_055450565.1">
    <property type="nucleotide sequence ID" value="NZ_CYHF01000005.1"/>
</dbReference>
<organism evidence="10 11">
    <name type="scientific">Thiomonas bhubaneswarensis</name>
    <dbReference type="NCBI Taxonomy" id="339866"/>
    <lineage>
        <taxon>Bacteria</taxon>
        <taxon>Pseudomonadati</taxon>
        <taxon>Pseudomonadota</taxon>
        <taxon>Betaproteobacteria</taxon>
        <taxon>Burkholderiales</taxon>
        <taxon>Thiomonas</taxon>
    </lineage>
</organism>
<comment type="similarity">
    <text evidence="8">Belongs to the TsuA/YedE (TC 9.B.102) family.</text>
</comment>
<keyword evidence="3" id="KW-1003">Cell membrane</keyword>
<keyword evidence="5 9" id="KW-0812">Transmembrane</keyword>
<keyword evidence="2" id="KW-0813">Transport</keyword>
<gene>
    <name evidence="10" type="ORF">Ga0061069_105170</name>
</gene>
<feature type="transmembrane region" description="Helical" evidence="9">
    <location>
        <begin position="88"/>
        <end position="105"/>
    </location>
</feature>
<evidence type="ECO:0000313" key="10">
    <source>
        <dbReference type="EMBL" id="CUA97206.1"/>
    </source>
</evidence>
<proteinExistence type="inferred from homology"/>
<keyword evidence="6 9" id="KW-1133">Transmembrane helix</keyword>
<reference evidence="11" key="1">
    <citation type="submission" date="2015-08" db="EMBL/GenBank/DDBJ databases">
        <authorList>
            <person name="Varghese N."/>
        </authorList>
    </citation>
    <scope>NUCLEOTIDE SEQUENCE [LARGE SCALE GENOMIC DNA]</scope>
    <source>
        <strain evidence="11">DSM 18181</strain>
    </source>
</reference>
<accession>A0A0K6I2A4</accession>
<dbReference type="PANTHER" id="PTHR30574:SF1">
    <property type="entry name" value="SULPHUR TRANSPORT DOMAIN-CONTAINING PROTEIN"/>
    <property type="match status" value="1"/>
</dbReference>
<evidence type="ECO:0000256" key="1">
    <source>
        <dbReference type="ARBA" id="ARBA00004429"/>
    </source>
</evidence>
<evidence type="ECO:0000256" key="5">
    <source>
        <dbReference type="ARBA" id="ARBA00022692"/>
    </source>
</evidence>
<evidence type="ECO:0000256" key="8">
    <source>
        <dbReference type="ARBA" id="ARBA00035655"/>
    </source>
</evidence>
<evidence type="ECO:0000256" key="9">
    <source>
        <dbReference type="SAM" id="Phobius"/>
    </source>
</evidence>
<dbReference type="GO" id="GO:0005886">
    <property type="term" value="C:plasma membrane"/>
    <property type="evidence" value="ECO:0007669"/>
    <property type="project" value="UniProtKB-SubCell"/>
</dbReference>
<dbReference type="Proteomes" id="UP000183649">
    <property type="component" value="Unassembled WGS sequence"/>
</dbReference>
<feature type="transmembrane region" description="Helical" evidence="9">
    <location>
        <begin position="126"/>
        <end position="146"/>
    </location>
</feature>
<evidence type="ECO:0000256" key="2">
    <source>
        <dbReference type="ARBA" id="ARBA00022448"/>
    </source>
</evidence>
<name>A0A0K6I2A4_9BURK</name>
<dbReference type="OrthoDB" id="9814020at2"/>
<comment type="subcellular location">
    <subcellularLocation>
        <location evidence="1">Cell inner membrane</location>
        <topology evidence="1">Multi-pass membrane protein</topology>
    </subcellularLocation>
</comment>
<dbReference type="STRING" id="339866.GCA_001418255_01676"/>
<feature type="transmembrane region" description="Helical" evidence="9">
    <location>
        <begin position="58"/>
        <end position="76"/>
    </location>
</feature>
<dbReference type="PANTHER" id="PTHR30574">
    <property type="entry name" value="INNER MEMBRANE PROTEIN YEDE"/>
    <property type="match status" value="1"/>
</dbReference>
<keyword evidence="11" id="KW-1185">Reference proteome</keyword>
<feature type="transmembrane region" description="Helical" evidence="9">
    <location>
        <begin position="20"/>
        <end position="46"/>
    </location>
</feature>
<sequence length="149" mass="15044">MFNIDWAHFTPGTAILGGALIGAAAGAMALGGGKIAGISGIFGGAISEAMQGKSPTAWRLWFLGGLIAASFIWVMFRPVPGAHYGDSWPLIAVGGLIVGFGTRLGSGCASGHGVCGLSRFSPRSMAAVGTFIGMGMVTTFVMRHLLGGA</sequence>
<evidence type="ECO:0000256" key="3">
    <source>
        <dbReference type="ARBA" id="ARBA00022475"/>
    </source>
</evidence>
<evidence type="ECO:0000256" key="4">
    <source>
        <dbReference type="ARBA" id="ARBA00022519"/>
    </source>
</evidence>
<protein>
    <submittedName>
        <fullName evidence="10">Uncharacterized membrane protein YedE/YeeE, contains two sulfur transport domains</fullName>
    </submittedName>
</protein>
<dbReference type="EMBL" id="CYHF01000005">
    <property type="protein sequence ID" value="CUA97206.1"/>
    <property type="molecule type" value="Genomic_DNA"/>
</dbReference>
<keyword evidence="4" id="KW-0997">Cell inner membrane</keyword>
<dbReference type="AlphaFoldDB" id="A0A0K6I2A4"/>
<evidence type="ECO:0000256" key="7">
    <source>
        <dbReference type="ARBA" id="ARBA00023136"/>
    </source>
</evidence>